<protein>
    <submittedName>
        <fullName evidence="2">Amidohydrolase</fullName>
    </submittedName>
</protein>
<evidence type="ECO:0000313" key="2">
    <source>
        <dbReference type="EMBL" id="TQF02676.1"/>
    </source>
</evidence>
<keyword evidence="2" id="KW-0378">Hydrolase</keyword>
<dbReference type="Proteomes" id="UP000319103">
    <property type="component" value="Unassembled WGS sequence"/>
</dbReference>
<dbReference type="PANTHER" id="PTHR22642">
    <property type="entry name" value="IMIDAZOLONEPROPIONASE"/>
    <property type="match status" value="1"/>
</dbReference>
<dbReference type="Gene3D" id="3.20.20.140">
    <property type="entry name" value="Metal-dependent hydrolases"/>
    <property type="match status" value="1"/>
</dbReference>
<dbReference type="GO" id="GO:0016810">
    <property type="term" value="F:hydrolase activity, acting on carbon-nitrogen (but not peptide) bonds"/>
    <property type="evidence" value="ECO:0007669"/>
    <property type="project" value="InterPro"/>
</dbReference>
<dbReference type="Gene3D" id="3.10.310.70">
    <property type="match status" value="1"/>
</dbReference>
<evidence type="ECO:0000259" key="1">
    <source>
        <dbReference type="Pfam" id="PF07969"/>
    </source>
</evidence>
<dbReference type="SUPFAM" id="SSF51338">
    <property type="entry name" value="Composite domain of metallo-dependent hydrolases"/>
    <property type="match status" value="1"/>
</dbReference>
<feature type="domain" description="Amidohydrolase 3" evidence="1">
    <location>
        <begin position="75"/>
        <end position="575"/>
    </location>
</feature>
<dbReference type="Pfam" id="PF07969">
    <property type="entry name" value="Amidohydro_3"/>
    <property type="match status" value="1"/>
</dbReference>
<reference evidence="2 3" key="1">
    <citation type="submission" date="2019-06" db="EMBL/GenBank/DDBJ databases">
        <title>Description of Kitasatospora acidophila sp. nov. isolated from pine grove soil, and reclassification of Streptomyces novaecaesareae to Kitasatospora novaeceasareae comb. nov.</title>
        <authorList>
            <person name="Kim M.J."/>
        </authorList>
    </citation>
    <scope>NUCLEOTIDE SEQUENCE [LARGE SCALE GENOMIC DNA]</scope>
    <source>
        <strain evidence="2 3">MMS16-CNU292</strain>
    </source>
</reference>
<gene>
    <name evidence="2" type="ORF">E6W39_10910</name>
</gene>
<dbReference type="PANTHER" id="PTHR22642:SF2">
    <property type="entry name" value="PROTEIN LONG AFTER FAR-RED 3"/>
    <property type="match status" value="1"/>
</dbReference>
<name>A0A540W0Y8_9ACTN</name>
<sequence length="602" mass="64489">MSGQPAGATDTGDGQAAAPYEEADVIFHGGEIVTVAADADESGPGPEAVAVKDGVIVHVGDYREAVSRWQGPRTQVRDLAGRALLPGFIDAHGHLGGIGLQATLANLLAAPDGDVTDIASLQEKLRAWAKTPVGAFSKWIIGFGYDDAMLAERRHPTREELDAVSTTRPVLAIHQSFHLGAVNSRGLRELGYTKATPDPDGGVIRRQVDPLERPFGEPNGVLEETAFSPASEKATKGLPLTALAALFSKGVASAASFGFTTVQEGGATLENLQALRDAAAVVPFKIDVVAYARADEATASPEADPVRASQEYHRGVRAAGVKMYLDGSPQGRTAWLTKPYRERPEGTPEGYCGYPTIEDPKVVLDQVRTAYAKGWQVLAHVNGDAAIDQFIEAVETASDGVEPAGADRRTVAIHAQTAREDQIEDFARLGIIPSFFSMHTFYWGDWYRKTVLGPRRAATISPARWAVDRQMIYTSHHDAPVALPNSIAILSSQVTRRTRTEQVVLGPEQCVSALDAVKSITINAAHQYFEQDRKGSIEVGKLADLVILSANPLTIPPDEIKDITVAETIKEGTTIHSAAAVSSDDPEPGLEVPTDYQWHGCC</sequence>
<dbReference type="OrthoDB" id="3173428at2"/>
<proteinExistence type="predicted"/>
<dbReference type="AlphaFoldDB" id="A0A540W0Y8"/>
<dbReference type="InterPro" id="IPR033932">
    <property type="entry name" value="YtcJ-like"/>
</dbReference>
<organism evidence="2 3">
    <name type="scientific">Kitasatospora acidiphila</name>
    <dbReference type="NCBI Taxonomy" id="2567942"/>
    <lineage>
        <taxon>Bacteria</taxon>
        <taxon>Bacillati</taxon>
        <taxon>Actinomycetota</taxon>
        <taxon>Actinomycetes</taxon>
        <taxon>Kitasatosporales</taxon>
        <taxon>Streptomycetaceae</taxon>
        <taxon>Kitasatospora</taxon>
    </lineage>
</organism>
<evidence type="ECO:0000313" key="3">
    <source>
        <dbReference type="Proteomes" id="UP000319103"/>
    </source>
</evidence>
<dbReference type="InterPro" id="IPR011059">
    <property type="entry name" value="Metal-dep_hydrolase_composite"/>
</dbReference>
<dbReference type="InterPro" id="IPR013108">
    <property type="entry name" value="Amidohydro_3"/>
</dbReference>
<dbReference type="SUPFAM" id="SSF51556">
    <property type="entry name" value="Metallo-dependent hydrolases"/>
    <property type="match status" value="1"/>
</dbReference>
<comment type="caution">
    <text evidence="2">The sequence shown here is derived from an EMBL/GenBank/DDBJ whole genome shotgun (WGS) entry which is preliminary data.</text>
</comment>
<dbReference type="Gene3D" id="2.30.40.10">
    <property type="entry name" value="Urease, subunit C, domain 1"/>
    <property type="match status" value="1"/>
</dbReference>
<dbReference type="InterPro" id="IPR032466">
    <property type="entry name" value="Metal_Hydrolase"/>
</dbReference>
<accession>A0A540W0Y8</accession>
<dbReference type="EMBL" id="VIGB01000003">
    <property type="protein sequence ID" value="TQF02676.1"/>
    <property type="molecule type" value="Genomic_DNA"/>
</dbReference>
<dbReference type="CDD" id="cd01300">
    <property type="entry name" value="YtcJ_like"/>
    <property type="match status" value="1"/>
</dbReference>
<keyword evidence="3" id="KW-1185">Reference proteome</keyword>
<dbReference type="RefSeq" id="WP_141633366.1">
    <property type="nucleotide sequence ID" value="NZ_VIGB01000003.1"/>
</dbReference>